<proteinExistence type="predicted"/>
<keyword evidence="1" id="KW-1133">Transmembrane helix</keyword>
<keyword evidence="1" id="KW-0812">Transmembrane</keyword>
<organism evidence="2 3">
    <name type="scientific">Enterococcus durans</name>
    <dbReference type="NCBI Taxonomy" id="53345"/>
    <lineage>
        <taxon>Bacteria</taxon>
        <taxon>Bacillati</taxon>
        <taxon>Bacillota</taxon>
        <taxon>Bacilli</taxon>
        <taxon>Lactobacillales</taxon>
        <taxon>Enterococcaceae</taxon>
        <taxon>Enterococcus</taxon>
    </lineage>
</organism>
<keyword evidence="1" id="KW-0472">Membrane</keyword>
<dbReference type="EMBL" id="UGIF01000002">
    <property type="protein sequence ID" value="STP28513.1"/>
    <property type="molecule type" value="Genomic_DNA"/>
</dbReference>
<dbReference type="Proteomes" id="UP000254070">
    <property type="component" value="Unassembled WGS sequence"/>
</dbReference>
<evidence type="ECO:0000313" key="2">
    <source>
        <dbReference type="EMBL" id="STP28513.1"/>
    </source>
</evidence>
<protein>
    <submittedName>
        <fullName evidence="2">Uncharacterized protein</fullName>
    </submittedName>
</protein>
<accession>A0A377KHU0</accession>
<reference evidence="2 3" key="1">
    <citation type="submission" date="2018-06" db="EMBL/GenBank/DDBJ databases">
        <authorList>
            <consortium name="Pathogen Informatics"/>
            <person name="Doyle S."/>
        </authorList>
    </citation>
    <scope>NUCLEOTIDE SEQUENCE [LARGE SCALE GENOMIC DNA]</scope>
    <source>
        <strain evidence="2 3">NCTC8129</strain>
    </source>
</reference>
<evidence type="ECO:0000256" key="1">
    <source>
        <dbReference type="SAM" id="Phobius"/>
    </source>
</evidence>
<feature type="transmembrane region" description="Helical" evidence="1">
    <location>
        <begin position="6"/>
        <end position="35"/>
    </location>
</feature>
<evidence type="ECO:0000313" key="3">
    <source>
        <dbReference type="Proteomes" id="UP000254070"/>
    </source>
</evidence>
<name>A0A377KHU0_9ENTE</name>
<gene>
    <name evidence="2" type="ORF">NCTC8129_00647</name>
</gene>
<sequence length="92" mass="9845">METSKFAIGIHVFSTLTNFGVSALVTFIAGIFCIATSEARLLLDYMDAKGLFTGSAVAAALDTSGNGWIGLYIRDVWNVSKAVDIGTQYKTM</sequence>
<dbReference type="AlphaFoldDB" id="A0A377KHU0"/>